<organism evidence="20 21">
    <name type="scientific">Macrostomum lignano</name>
    <dbReference type="NCBI Taxonomy" id="282301"/>
    <lineage>
        <taxon>Eukaryota</taxon>
        <taxon>Metazoa</taxon>
        <taxon>Spiralia</taxon>
        <taxon>Lophotrochozoa</taxon>
        <taxon>Platyhelminthes</taxon>
        <taxon>Rhabditophora</taxon>
        <taxon>Macrostomorpha</taxon>
        <taxon>Macrostomida</taxon>
        <taxon>Macrostomidae</taxon>
        <taxon>Macrostomum</taxon>
    </lineage>
</organism>
<evidence type="ECO:0000256" key="7">
    <source>
        <dbReference type="ARBA" id="ARBA00022840"/>
    </source>
</evidence>
<dbReference type="PROSITE" id="PS00154">
    <property type="entry name" value="ATPASE_E1_E2"/>
    <property type="match status" value="1"/>
</dbReference>
<evidence type="ECO:0000259" key="18">
    <source>
        <dbReference type="Pfam" id="PF16209"/>
    </source>
</evidence>
<dbReference type="Gene3D" id="3.40.1110.10">
    <property type="entry name" value="Calcium-transporting ATPase, cytoplasmic domain N"/>
    <property type="match status" value="1"/>
</dbReference>
<dbReference type="InterPro" id="IPR059000">
    <property type="entry name" value="ATPase_P-type_domA"/>
</dbReference>
<dbReference type="PANTHER" id="PTHR24092">
    <property type="entry name" value="PROBABLE PHOSPHOLIPID-TRANSPORTING ATPASE"/>
    <property type="match status" value="1"/>
</dbReference>
<dbReference type="SFLD" id="SFLDF00027">
    <property type="entry name" value="p-type_atpase"/>
    <property type="match status" value="1"/>
</dbReference>
<dbReference type="SUPFAM" id="SSF81660">
    <property type="entry name" value="Metal cation-transporting ATPase, ATP-binding domain N"/>
    <property type="match status" value="1"/>
</dbReference>
<feature type="binding site" evidence="14">
    <location>
        <position position="411"/>
    </location>
    <ligand>
        <name>ATP</name>
        <dbReference type="ChEBI" id="CHEBI:30616"/>
    </ligand>
</feature>
<dbReference type="InterPro" id="IPR008250">
    <property type="entry name" value="ATPase_P-typ_transduc_dom_A_sf"/>
</dbReference>
<feature type="domain" description="P-type ATPase N-terminal" evidence="18">
    <location>
        <begin position="51"/>
        <end position="99"/>
    </location>
</feature>
<dbReference type="GO" id="GO:0140326">
    <property type="term" value="F:ATPase-coupled intramembrane lipid transporter activity"/>
    <property type="evidence" value="ECO:0007669"/>
    <property type="project" value="UniProtKB-EC"/>
</dbReference>
<comment type="similarity">
    <text evidence="3 16">Belongs to the cation transport ATPase (P-type) (TC 3.A.3) family. Type IV subfamily.</text>
</comment>
<dbReference type="Pfam" id="PF13246">
    <property type="entry name" value="Cation_ATPase"/>
    <property type="match status" value="1"/>
</dbReference>
<accession>A0A1I8G283</accession>
<dbReference type="Proteomes" id="UP000095280">
    <property type="component" value="Unplaced"/>
</dbReference>
<feature type="binding site" evidence="15">
    <location>
        <position position="826"/>
    </location>
    <ligand>
        <name>Mg(2+)</name>
        <dbReference type="ChEBI" id="CHEBI:18420"/>
    </ligand>
</feature>
<dbReference type="InterPro" id="IPR032630">
    <property type="entry name" value="P_typ_ATPase_c"/>
</dbReference>
<dbReference type="GO" id="GO:0005783">
    <property type="term" value="C:endoplasmic reticulum"/>
    <property type="evidence" value="ECO:0007669"/>
    <property type="project" value="TreeGrafter"/>
</dbReference>
<comment type="catalytic activity">
    <reaction evidence="12 16">
        <text>ATP + H2O + phospholipidSide 1 = ADP + phosphate + phospholipidSide 2.</text>
        <dbReference type="EC" id="7.6.2.1"/>
    </reaction>
</comment>
<dbReference type="SUPFAM" id="SSF56784">
    <property type="entry name" value="HAD-like"/>
    <property type="match status" value="1"/>
</dbReference>
<feature type="binding site" evidence="14">
    <location>
        <position position="486"/>
    </location>
    <ligand>
        <name>ATP</name>
        <dbReference type="ChEBI" id="CHEBI:30616"/>
    </ligand>
</feature>
<dbReference type="GO" id="GO:0005886">
    <property type="term" value="C:plasma membrane"/>
    <property type="evidence" value="ECO:0007669"/>
    <property type="project" value="TreeGrafter"/>
</dbReference>
<reference evidence="21" key="1">
    <citation type="submission" date="2016-11" db="UniProtKB">
        <authorList>
            <consortium name="WormBaseParasite"/>
        </authorList>
    </citation>
    <scope>IDENTIFICATION</scope>
</reference>
<evidence type="ECO:0000256" key="3">
    <source>
        <dbReference type="ARBA" id="ARBA00008109"/>
    </source>
</evidence>
<dbReference type="InterPro" id="IPR023299">
    <property type="entry name" value="ATPase_P-typ_cyto_dom_N"/>
</dbReference>
<sequence length="1130" mass="124885">SLSMASPLETLWQLVKPKLLCESPRPELRTVYINHLNFELPGPDGKPSIGQSEKYPNNSVSTARYNIITFLPLNLLEQISRLPNLYFLVACIIQLSTDTPVSEMASILPLAFVILVTMVKQGYEDLLRHLEDRKVNKTLVWVVRDGESQLVSSEQLRVGDLVKVFRNECFPCDLLLLSSSQHSGECLVTTANLDGETNLKTFWAVEATKSLRNAGCYAPNCWASFAGVLQLVKPQAHSSIPLNASNVLLRGAVLRNTNFAYGLALYTGSETKVGLNSRGSRAKRSVVDTRLNSFMLVLIGLLLLLTCVLVAGNLLIARSDAISKAWFLPGEQLKRPNFQETLNALIIMHYIIPISMLVTIEVQKFFCSMFIDHDLEMFHRMSDDDPSNWAKANTSEIIEELGVVDHLFCDKTGTLTENIMTFRGCSINGVKYSLKGSSLLASHNSKQQLGPAQQEFLTHLALCHTARAERSGNSGRLVYHASSPDEKALLDGCRKLGVTFRGRTGNQLTVGVGGRSLDYQSLQMRIHSKSFLPMAPSPAAIGAAGCALQDTPECLLHVLEFDSDRRRMSVVVSDPMGVLWLITKGADTAMLPRCISGSTEVTVKHVADFCAEGLRVLVVGRKRLTQVDANQIAAQLQAASASLADREAKLTKAADSVEKDLQLLGCTAVEDQLQAGVPECISDLRRAGIRVWILTGDKVETAENISLAAGHVTLGMRRLRIVGCRTREAVDSALTIAEAAAASSGPGVADYCIVVEGDSLQMLTDWDNDRDLCRRFLRLADESPAVLCCRCTPLQKSRTVAAVKLAADDSGRWPLITCAIGDGANDVSMIKEAHVGVGLYGKEGRAAALNSDYCMGRFRYLRKLLLFHGHLFYYRLSMLVQYFFYKNVAFTLPQFFYALHNGFNLISLYDSFFLAAYNAFLTAMPILVYGVFEQHLPRSRLYREPRLYAVGKAVEPLSWRRFFAWMLAAFWHSGVCFYGNAAVFWLNDDIGRPGISGFGLSALGTLVVECLLIVVHTKLIMCSRFFHTIVVFSFLLSVLCYPLLAAFYNSMYTNIFDENHSFYWLFFELHRQPAAWLMLATVPLLALAPDLAIAIWRRGPLDEEEIVDDEDIVSESAGTTVALGAGGSRT</sequence>
<keyword evidence="9 16" id="KW-1278">Translocase</keyword>
<feature type="binding site" evidence="14">
    <location>
        <position position="796"/>
    </location>
    <ligand>
        <name>ATP</name>
        <dbReference type="ChEBI" id="CHEBI:30616"/>
    </ligand>
</feature>
<dbReference type="InterPro" id="IPR032631">
    <property type="entry name" value="P-type_ATPase_N"/>
</dbReference>
<dbReference type="SFLD" id="SFLDS00003">
    <property type="entry name" value="Haloacid_Dehalogenase"/>
    <property type="match status" value="1"/>
</dbReference>
<feature type="binding site" evidence="14">
    <location>
        <position position="412"/>
    </location>
    <ligand>
        <name>ATP</name>
        <dbReference type="ChEBI" id="CHEBI:30616"/>
    </ligand>
</feature>
<feature type="binding site" evidence="14">
    <location>
        <position position="615"/>
    </location>
    <ligand>
        <name>ATP</name>
        <dbReference type="ChEBI" id="CHEBI:30616"/>
    </ligand>
</feature>
<dbReference type="Gene3D" id="2.70.150.10">
    <property type="entry name" value="Calcium-transporting ATPase, cytoplasmic transduction domain A"/>
    <property type="match status" value="1"/>
</dbReference>
<evidence type="ECO:0000256" key="9">
    <source>
        <dbReference type="ARBA" id="ARBA00022967"/>
    </source>
</evidence>
<dbReference type="PANTHER" id="PTHR24092:SF175">
    <property type="entry name" value="PHOSPHOLIPID-TRANSPORTING ATPASE"/>
    <property type="match status" value="1"/>
</dbReference>
<evidence type="ECO:0000256" key="12">
    <source>
        <dbReference type="ARBA" id="ARBA00034036"/>
    </source>
</evidence>
<dbReference type="EC" id="7.6.2.1" evidence="16"/>
<keyword evidence="7 14" id="KW-0067">ATP-binding</keyword>
<proteinExistence type="inferred from homology"/>
<feature type="transmembrane region" description="Helical" evidence="16">
    <location>
        <begin position="998"/>
        <end position="1017"/>
    </location>
</feature>
<dbReference type="InterPro" id="IPR023298">
    <property type="entry name" value="ATPase_P-typ_TM_dom_sf"/>
</dbReference>
<evidence type="ECO:0000256" key="5">
    <source>
        <dbReference type="ARBA" id="ARBA00022723"/>
    </source>
</evidence>
<feature type="binding site" evidence="14">
    <location>
        <position position="695"/>
    </location>
    <ligand>
        <name>ATP</name>
        <dbReference type="ChEBI" id="CHEBI:30616"/>
    </ligand>
</feature>
<evidence type="ECO:0000256" key="15">
    <source>
        <dbReference type="PIRSR" id="PIRSR606539-3"/>
    </source>
</evidence>
<dbReference type="InterPro" id="IPR044492">
    <property type="entry name" value="P_typ_ATPase_HD_dom"/>
</dbReference>
<dbReference type="NCBIfam" id="TIGR01652">
    <property type="entry name" value="ATPase-Plipid"/>
    <property type="match status" value="1"/>
</dbReference>
<feature type="binding site" evidence="15">
    <location>
        <position position="822"/>
    </location>
    <ligand>
        <name>Mg(2+)</name>
        <dbReference type="ChEBI" id="CHEBI:18420"/>
    </ligand>
</feature>
<feature type="binding site" evidence="14">
    <location>
        <position position="825"/>
    </location>
    <ligand>
        <name>ATP</name>
        <dbReference type="ChEBI" id="CHEBI:30616"/>
    </ligand>
</feature>
<keyword evidence="8 15" id="KW-0460">Magnesium</keyword>
<evidence type="ECO:0000313" key="20">
    <source>
        <dbReference type="Proteomes" id="UP000095280"/>
    </source>
</evidence>
<dbReference type="GO" id="GO:0045332">
    <property type="term" value="P:phospholipid translocation"/>
    <property type="evidence" value="ECO:0007669"/>
    <property type="project" value="TreeGrafter"/>
</dbReference>
<feature type="binding site" evidence="14">
    <location>
        <position position="826"/>
    </location>
    <ligand>
        <name>ATP</name>
        <dbReference type="ChEBI" id="CHEBI:30616"/>
    </ligand>
</feature>
<dbReference type="SUPFAM" id="SSF81653">
    <property type="entry name" value="Calcium ATPase, transduction domain A"/>
    <property type="match status" value="1"/>
</dbReference>
<evidence type="ECO:0000256" key="16">
    <source>
        <dbReference type="RuleBase" id="RU362033"/>
    </source>
</evidence>
<dbReference type="SFLD" id="SFLDG00002">
    <property type="entry name" value="C1.7:_P-type_atpase_like"/>
    <property type="match status" value="1"/>
</dbReference>
<keyword evidence="20" id="KW-1185">Reference proteome</keyword>
<dbReference type="InterPro" id="IPR018303">
    <property type="entry name" value="ATPase_P-typ_P_site"/>
</dbReference>
<feature type="binding site" evidence="14">
    <location>
        <position position="790"/>
    </location>
    <ligand>
        <name>ATP</name>
        <dbReference type="ChEBI" id="CHEBI:30616"/>
    </ligand>
</feature>
<evidence type="ECO:0000256" key="13">
    <source>
        <dbReference type="PIRSR" id="PIRSR606539-1"/>
    </source>
</evidence>
<dbReference type="NCBIfam" id="TIGR01494">
    <property type="entry name" value="ATPase_P-type"/>
    <property type="match status" value="1"/>
</dbReference>
<dbReference type="InterPro" id="IPR023214">
    <property type="entry name" value="HAD_sf"/>
</dbReference>
<feature type="binding site" evidence="15">
    <location>
        <position position="410"/>
    </location>
    <ligand>
        <name>Mg(2+)</name>
        <dbReference type="ChEBI" id="CHEBI:18420"/>
    </ligand>
</feature>
<dbReference type="GO" id="GO:0000287">
    <property type="term" value="F:magnesium ion binding"/>
    <property type="evidence" value="ECO:0007669"/>
    <property type="project" value="UniProtKB-UniRule"/>
</dbReference>
<dbReference type="Pfam" id="PF00122">
    <property type="entry name" value="E1-E2_ATPase"/>
    <property type="match status" value="1"/>
</dbReference>
<feature type="binding site" evidence="14">
    <location>
        <position position="584"/>
    </location>
    <ligand>
        <name>ATP</name>
        <dbReference type="ChEBI" id="CHEBI:30616"/>
    </ligand>
</feature>
<dbReference type="SUPFAM" id="SSF81665">
    <property type="entry name" value="Calcium ATPase, transmembrane domain M"/>
    <property type="match status" value="1"/>
</dbReference>
<feature type="binding site" evidence="14">
    <location>
        <position position="697"/>
    </location>
    <ligand>
        <name>ATP</name>
        <dbReference type="ChEBI" id="CHEBI:30616"/>
    </ligand>
</feature>
<dbReference type="AlphaFoldDB" id="A0A1I8G283"/>
<feature type="binding site" evidence="14">
    <location>
        <position position="410"/>
    </location>
    <ligand>
        <name>ATP</name>
        <dbReference type="ChEBI" id="CHEBI:30616"/>
    </ligand>
</feature>
<evidence type="ECO:0000256" key="11">
    <source>
        <dbReference type="ARBA" id="ARBA00023136"/>
    </source>
</evidence>
<evidence type="ECO:0000259" key="19">
    <source>
        <dbReference type="Pfam" id="PF16212"/>
    </source>
</evidence>
<feature type="transmembrane region" description="Helical" evidence="16">
    <location>
        <begin position="342"/>
        <end position="360"/>
    </location>
</feature>
<keyword evidence="5 15" id="KW-0479">Metal-binding</keyword>
<keyword evidence="11 16" id="KW-0472">Membrane</keyword>
<feature type="transmembrane region" description="Helical" evidence="16">
    <location>
        <begin position="291"/>
        <end position="316"/>
    </location>
</feature>
<keyword evidence="6 14" id="KW-0547">Nucleotide-binding</keyword>
<evidence type="ECO:0000256" key="1">
    <source>
        <dbReference type="ARBA" id="ARBA00004141"/>
    </source>
</evidence>
<dbReference type="Pfam" id="PF16212">
    <property type="entry name" value="PhoLip_ATPase_C"/>
    <property type="match status" value="1"/>
</dbReference>
<dbReference type="WBParaSite" id="maker-uti_cns_0000614-snap-gene-1.10-mRNA-1">
    <property type="protein sequence ID" value="maker-uti_cns_0000614-snap-gene-1.10-mRNA-1"/>
    <property type="gene ID" value="maker-uti_cns_0000614-snap-gene-1.10"/>
</dbReference>
<feature type="transmembrane region" description="Helical" evidence="16">
    <location>
        <begin position="962"/>
        <end position="986"/>
    </location>
</feature>
<evidence type="ECO:0000256" key="8">
    <source>
        <dbReference type="ARBA" id="ARBA00022842"/>
    </source>
</evidence>
<feature type="binding site" evidence="14">
    <location>
        <position position="561"/>
    </location>
    <ligand>
        <name>ATP</name>
        <dbReference type="ChEBI" id="CHEBI:30616"/>
    </ligand>
</feature>
<protein>
    <recommendedName>
        <fullName evidence="16">Phospholipid-transporting ATPase</fullName>
        <ecNumber evidence="16">7.6.2.1</ecNumber>
    </recommendedName>
</protein>
<dbReference type="InterPro" id="IPR036412">
    <property type="entry name" value="HAD-like_sf"/>
</dbReference>
<feature type="domain" description="P-type ATPase A" evidence="17">
    <location>
        <begin position="136"/>
        <end position="201"/>
    </location>
</feature>
<dbReference type="GO" id="GO:0005524">
    <property type="term" value="F:ATP binding"/>
    <property type="evidence" value="ECO:0007669"/>
    <property type="project" value="UniProtKB-UniRule"/>
</dbReference>
<evidence type="ECO:0000313" key="21">
    <source>
        <dbReference type="WBParaSite" id="maker-uti_cns_0000614-snap-gene-1.10-mRNA-1"/>
    </source>
</evidence>
<feature type="binding site" evidence="14">
    <location>
        <position position="696"/>
    </location>
    <ligand>
        <name>ATP</name>
        <dbReference type="ChEBI" id="CHEBI:30616"/>
    </ligand>
</feature>
<dbReference type="PRINTS" id="PR00119">
    <property type="entry name" value="CATATPASE"/>
</dbReference>
<evidence type="ECO:0000256" key="14">
    <source>
        <dbReference type="PIRSR" id="PIRSR606539-2"/>
    </source>
</evidence>
<dbReference type="InterPro" id="IPR001757">
    <property type="entry name" value="P_typ_ATPase"/>
</dbReference>
<feature type="active site" description="4-aspartylphosphate intermediate" evidence="13">
    <location>
        <position position="410"/>
    </location>
</feature>
<feature type="transmembrane region" description="Helical" evidence="16">
    <location>
        <begin position="1029"/>
        <end position="1048"/>
    </location>
</feature>
<evidence type="ECO:0000256" key="4">
    <source>
        <dbReference type="ARBA" id="ARBA00022692"/>
    </source>
</evidence>
<keyword evidence="4 16" id="KW-0812">Transmembrane</keyword>
<evidence type="ECO:0000256" key="10">
    <source>
        <dbReference type="ARBA" id="ARBA00022989"/>
    </source>
</evidence>
<feature type="binding site" evidence="15">
    <location>
        <position position="412"/>
    </location>
    <ligand>
        <name>Mg(2+)</name>
        <dbReference type="ChEBI" id="CHEBI:18420"/>
    </ligand>
</feature>
<name>A0A1I8G283_9PLAT</name>
<feature type="transmembrane region" description="Helical" evidence="16">
    <location>
        <begin position="1074"/>
        <end position="1096"/>
    </location>
</feature>
<dbReference type="Pfam" id="PF16209">
    <property type="entry name" value="PhoLip_ATPase_N"/>
    <property type="match status" value="1"/>
</dbReference>
<comment type="cofactor">
    <cofactor evidence="15">
        <name>Mg(2+)</name>
        <dbReference type="ChEBI" id="CHEBI:18420"/>
    </cofactor>
</comment>
<evidence type="ECO:0000256" key="6">
    <source>
        <dbReference type="ARBA" id="ARBA00022741"/>
    </source>
</evidence>
<keyword evidence="10 16" id="KW-1133">Transmembrane helix</keyword>
<dbReference type="GO" id="GO:0016887">
    <property type="term" value="F:ATP hydrolysis activity"/>
    <property type="evidence" value="ECO:0007669"/>
    <property type="project" value="InterPro"/>
</dbReference>
<evidence type="ECO:0000256" key="2">
    <source>
        <dbReference type="ARBA" id="ARBA00004308"/>
    </source>
</evidence>
<evidence type="ECO:0000259" key="17">
    <source>
        <dbReference type="Pfam" id="PF00122"/>
    </source>
</evidence>
<dbReference type="Gene3D" id="3.40.50.1000">
    <property type="entry name" value="HAD superfamily/HAD-like"/>
    <property type="match status" value="1"/>
</dbReference>
<comment type="subcellular location">
    <subcellularLocation>
        <location evidence="2">Endomembrane system</location>
    </subcellularLocation>
    <subcellularLocation>
        <location evidence="1 16">Membrane</location>
        <topology evidence="1 16">Multi-pass membrane protein</topology>
    </subcellularLocation>
</comment>
<feature type="transmembrane region" description="Helical" evidence="16">
    <location>
        <begin position="905"/>
        <end position="932"/>
    </location>
</feature>
<dbReference type="InterPro" id="IPR006539">
    <property type="entry name" value="P-type_ATPase_IV"/>
</dbReference>
<feature type="domain" description="P-type ATPase C-terminal" evidence="19">
    <location>
        <begin position="849"/>
        <end position="1098"/>
    </location>
</feature>